<reference evidence="1 2" key="1">
    <citation type="journal article" date="2019" name="Nat. Microbiol.">
        <title>Mediterranean grassland soil C-N compound turnover is dependent on rainfall and depth, and is mediated by genomically divergent microorganisms.</title>
        <authorList>
            <person name="Diamond S."/>
            <person name="Andeer P.F."/>
            <person name="Li Z."/>
            <person name="Crits-Christoph A."/>
            <person name="Burstein D."/>
            <person name="Anantharaman K."/>
            <person name="Lane K.R."/>
            <person name="Thomas B.C."/>
            <person name="Pan C."/>
            <person name="Northen T.R."/>
            <person name="Banfield J.F."/>
        </authorList>
    </citation>
    <scope>NUCLEOTIDE SEQUENCE [LARGE SCALE GENOMIC DNA]</scope>
    <source>
        <strain evidence="1">NP_3</strain>
    </source>
</reference>
<sequence>MAGALEARGIPSYPEKLWTEAEGTVEAPDRVMRVTAIHVTYHLTIPPGKREEAERALAVFERGCPVAQTLKGCVAISHAWEIREG</sequence>
<dbReference type="Gene3D" id="3.30.300.20">
    <property type="match status" value="1"/>
</dbReference>
<dbReference type="AlphaFoldDB" id="A0A537JXC8"/>
<protein>
    <submittedName>
        <fullName evidence="1">OsmC family protein</fullName>
    </submittedName>
</protein>
<dbReference type="Proteomes" id="UP000318509">
    <property type="component" value="Unassembled WGS sequence"/>
</dbReference>
<dbReference type="InterPro" id="IPR003718">
    <property type="entry name" value="OsmC/Ohr_fam"/>
</dbReference>
<gene>
    <name evidence="1" type="ORF">E6H00_13475</name>
</gene>
<evidence type="ECO:0000313" key="2">
    <source>
        <dbReference type="Proteomes" id="UP000318509"/>
    </source>
</evidence>
<dbReference type="Pfam" id="PF02566">
    <property type="entry name" value="OsmC"/>
    <property type="match status" value="1"/>
</dbReference>
<accession>A0A537JXC8</accession>
<dbReference type="SUPFAM" id="SSF82784">
    <property type="entry name" value="OsmC-like"/>
    <property type="match status" value="1"/>
</dbReference>
<dbReference type="EMBL" id="VBAK01000144">
    <property type="protein sequence ID" value="TMI88165.1"/>
    <property type="molecule type" value="Genomic_DNA"/>
</dbReference>
<comment type="caution">
    <text evidence="1">The sequence shown here is derived from an EMBL/GenBank/DDBJ whole genome shotgun (WGS) entry which is preliminary data.</text>
</comment>
<evidence type="ECO:0000313" key="1">
    <source>
        <dbReference type="EMBL" id="TMI88165.1"/>
    </source>
</evidence>
<name>A0A537JXC8_9BACT</name>
<dbReference type="InterPro" id="IPR036102">
    <property type="entry name" value="OsmC/Ohrsf"/>
</dbReference>
<proteinExistence type="predicted"/>
<organism evidence="1 2">
    <name type="scientific">Candidatus Segetimicrobium genomatis</name>
    <dbReference type="NCBI Taxonomy" id="2569760"/>
    <lineage>
        <taxon>Bacteria</taxon>
        <taxon>Bacillati</taxon>
        <taxon>Candidatus Sysuimicrobiota</taxon>
        <taxon>Candidatus Sysuimicrobiia</taxon>
        <taxon>Candidatus Sysuimicrobiales</taxon>
        <taxon>Candidatus Segetimicrobiaceae</taxon>
        <taxon>Candidatus Segetimicrobium</taxon>
    </lineage>
</organism>
<dbReference type="InterPro" id="IPR015946">
    <property type="entry name" value="KH_dom-like_a/b"/>
</dbReference>